<dbReference type="SMART" id="SM00869">
    <property type="entry name" value="Autotransporter"/>
    <property type="match status" value="1"/>
</dbReference>
<dbReference type="NCBIfam" id="NF040482">
    <property type="entry name" value="auto_BafA_Cterm"/>
    <property type="match status" value="1"/>
</dbReference>
<evidence type="ECO:0000259" key="3">
    <source>
        <dbReference type="PROSITE" id="PS51208"/>
    </source>
</evidence>
<dbReference type="PANTHER" id="PTHR35037">
    <property type="entry name" value="C-TERMINAL REGION OF AIDA-LIKE PROTEIN"/>
    <property type="match status" value="1"/>
</dbReference>
<dbReference type="SUPFAM" id="SSF103515">
    <property type="entry name" value="Autotransporter"/>
    <property type="match status" value="1"/>
</dbReference>
<evidence type="ECO:0000256" key="1">
    <source>
        <dbReference type="SAM" id="MobiDB-lite"/>
    </source>
</evidence>
<gene>
    <name evidence="4" type="primary">tibA_3</name>
    <name evidence="4" type="ORF">NCTC12905_00825</name>
</gene>
<accession>A0A3S4ZCA7</accession>
<dbReference type="AlphaFoldDB" id="A0A3S4ZCA7"/>
<protein>
    <submittedName>
        <fullName evidence="4">Adhesin/invasin TibA autotransporter</fullName>
    </submittedName>
</protein>
<dbReference type="PROSITE" id="PS51257">
    <property type="entry name" value="PROKAR_LIPOPROTEIN"/>
    <property type="match status" value="1"/>
</dbReference>
<sequence>MRHKCKLSFSVLMISSCLVQIASAVDNKNEELTKMMSVANGGKVPKGSALITILPPSNNVTITDGGIEIVDNGGFSMGATIENGGMQIVTREGTTMEAKILGGGKQLVFEEKRLDLTSVEKPSSAYHTIVSGSNNAVGQQNVYDDAIAWHTKVKQGGEQNLYAGQRRNGGKAMYAVVSDTGRQHVLALGESYGTTLKDSSVQVVYPGGVVDGLTINDSASSWIHVGVKEVGEIEVNNQGRLYLLAGDRIDHITKGKVSVEGRADETLFFVGERNIAEIPQIDIENLSGEGGTVIFTSIPYDPRHILLHVEELSGNLHFQFNISATGGGDYLLIEDGKGNHKISIADSGAEVIGSLTQKSGLISEINLVTDRSENGGANFALANQSDEKIETVDAGTYMYHLCKRDRNAGFSGDATIWYLGMVDKNAECSSTLPPRTNRKSKVTIFSRDSSTNTQSSKNSNGRRYKQPPQPRPPRHLREAQSVSVASADHHHSSEEQQQSVVSANAPSFTDQILLRPSGSDQLLQQVRHGPSVSDFLTTPSTDAVLSMSVTPALVYKNELQTVRAGRGILERNKKTSALWTYAIKSKESISADHIDFKLEQTGIVLGIGGLNELANGEFYIGGFGSYDKARVVHARGGVSNINTYGIGAYATYFDHSGWYVDSVLKYNHFQNTLNAVSTNGLAIEGNYNQWAVGASFEAGYRIKVAQRSWIQPYAQLMWLQVEGKEIELSNEMTGEINPFTSLCSEVGLSLGYEFLDGVETSLMGYVTAAWLRENKDDNHTTINKQHQFVTDLSGNAGKLGIGLSSFLSDKLKLYAEAHYVKGHKTKQSLQGILGVRYSF</sequence>
<dbReference type="Proteomes" id="UP000274201">
    <property type="component" value="Chromosome"/>
</dbReference>
<dbReference type="InterPro" id="IPR011050">
    <property type="entry name" value="Pectin_lyase_fold/virulence"/>
</dbReference>
<dbReference type="InterPro" id="IPR012332">
    <property type="entry name" value="Autotransporter_pectin_lyase_C"/>
</dbReference>
<proteinExistence type="predicted"/>
<dbReference type="Pfam" id="PF03212">
    <property type="entry name" value="Pertactin"/>
    <property type="match status" value="1"/>
</dbReference>
<organism evidence="4 5">
    <name type="scientific">Bartonella vinsonii</name>
    <name type="common">Rochalimaea vinsonii</name>
    <dbReference type="NCBI Taxonomy" id="33047"/>
    <lineage>
        <taxon>Bacteria</taxon>
        <taxon>Pseudomonadati</taxon>
        <taxon>Pseudomonadota</taxon>
        <taxon>Alphaproteobacteria</taxon>
        <taxon>Hyphomicrobiales</taxon>
        <taxon>Bartonellaceae</taxon>
        <taxon>Bartonella</taxon>
    </lineage>
</organism>
<feature type="compositionally biased region" description="Low complexity" evidence="1">
    <location>
        <begin position="449"/>
        <end position="459"/>
    </location>
</feature>
<feature type="chain" id="PRO_5018686844" evidence="2">
    <location>
        <begin position="25"/>
        <end position="839"/>
    </location>
</feature>
<dbReference type="NCBIfam" id="TIGR01414">
    <property type="entry name" value="autotrans_barl"/>
    <property type="match status" value="1"/>
</dbReference>
<dbReference type="Gene3D" id="2.160.20.20">
    <property type="match status" value="1"/>
</dbReference>
<dbReference type="Pfam" id="PF03797">
    <property type="entry name" value="Autotransporter"/>
    <property type="match status" value="1"/>
</dbReference>
<dbReference type="InterPro" id="IPR051551">
    <property type="entry name" value="Autotransporter_adhesion"/>
</dbReference>
<dbReference type="PANTHER" id="PTHR35037:SF7">
    <property type="entry name" value="AUTOTRANSPORTER"/>
    <property type="match status" value="1"/>
</dbReference>
<dbReference type="NCBIfam" id="TIGR04415">
    <property type="entry name" value="O_hepto_targRPT"/>
    <property type="match status" value="1"/>
</dbReference>
<dbReference type="InterPro" id="IPR030930">
    <property type="entry name" value="AIDA"/>
</dbReference>
<dbReference type="OrthoDB" id="7920344at2"/>
<dbReference type="EMBL" id="LR134529">
    <property type="protein sequence ID" value="VEJ45177.1"/>
    <property type="molecule type" value="Genomic_DNA"/>
</dbReference>
<feature type="region of interest" description="Disordered" evidence="1">
    <location>
        <begin position="428"/>
        <end position="502"/>
    </location>
</feature>
<dbReference type="InterPro" id="IPR006315">
    <property type="entry name" value="OM_autotransptr_brl_dom"/>
</dbReference>
<reference evidence="4 5" key="1">
    <citation type="submission" date="2018-12" db="EMBL/GenBank/DDBJ databases">
        <authorList>
            <consortium name="Pathogen Informatics"/>
        </authorList>
    </citation>
    <scope>NUCLEOTIDE SEQUENCE [LARGE SCALE GENOMIC DNA]</scope>
    <source>
        <strain evidence="4 5">NCTC12905</strain>
    </source>
</reference>
<feature type="signal peptide" evidence="2">
    <location>
        <begin position="1"/>
        <end position="24"/>
    </location>
</feature>
<dbReference type="RefSeq" id="WP_126603057.1">
    <property type="nucleotide sequence ID" value="NZ_LR134529.1"/>
</dbReference>
<name>A0A3S4ZCA7_BARVI</name>
<evidence type="ECO:0000256" key="2">
    <source>
        <dbReference type="SAM" id="SignalP"/>
    </source>
</evidence>
<feature type="domain" description="Autotransporter" evidence="3">
    <location>
        <begin position="571"/>
        <end position="839"/>
    </location>
</feature>
<dbReference type="GO" id="GO:0019867">
    <property type="term" value="C:outer membrane"/>
    <property type="evidence" value="ECO:0007669"/>
    <property type="project" value="InterPro"/>
</dbReference>
<dbReference type="InterPro" id="IPR036709">
    <property type="entry name" value="Autotransporte_beta_dom_sf"/>
</dbReference>
<evidence type="ECO:0000313" key="5">
    <source>
        <dbReference type="Proteomes" id="UP000274201"/>
    </source>
</evidence>
<dbReference type="SUPFAM" id="SSF51126">
    <property type="entry name" value="Pectin lyase-like"/>
    <property type="match status" value="1"/>
</dbReference>
<dbReference type="Gene3D" id="2.40.128.130">
    <property type="entry name" value="Autotransporter beta-domain"/>
    <property type="match status" value="1"/>
</dbReference>
<dbReference type="InterPro" id="IPR004899">
    <property type="entry name" value="Pertactin_central"/>
</dbReference>
<evidence type="ECO:0000313" key="4">
    <source>
        <dbReference type="EMBL" id="VEJ45177.1"/>
    </source>
</evidence>
<keyword evidence="2" id="KW-0732">Signal</keyword>
<dbReference type="PROSITE" id="PS51208">
    <property type="entry name" value="AUTOTRANSPORTER"/>
    <property type="match status" value="1"/>
</dbReference>
<dbReference type="InterPro" id="IPR005546">
    <property type="entry name" value="Autotransporte_beta"/>
</dbReference>